<feature type="domain" description="SMC hinge" evidence="7">
    <location>
        <begin position="508"/>
        <end position="621"/>
    </location>
</feature>
<dbReference type="GO" id="GO:0030261">
    <property type="term" value="P:chromosome condensation"/>
    <property type="evidence" value="ECO:0007669"/>
    <property type="project" value="InterPro"/>
</dbReference>
<dbReference type="GO" id="GO:0005694">
    <property type="term" value="C:chromosome"/>
    <property type="evidence" value="ECO:0007669"/>
    <property type="project" value="InterPro"/>
</dbReference>
<dbReference type="KEGG" id="manq:L1994_07940"/>
<dbReference type="GO" id="GO:0006260">
    <property type="term" value="P:DNA replication"/>
    <property type="evidence" value="ECO:0007669"/>
    <property type="project" value="UniProtKB-UniRule"/>
</dbReference>
<feature type="coiled-coil region" evidence="6">
    <location>
        <begin position="223"/>
        <end position="318"/>
    </location>
</feature>
<dbReference type="PIRSF" id="PIRSF005719">
    <property type="entry name" value="SMC"/>
    <property type="match status" value="1"/>
</dbReference>
<protein>
    <recommendedName>
        <fullName evidence="6">Chromosome partition protein Smc</fullName>
    </recommendedName>
</protein>
<comment type="domain">
    <text evidence="6">Contains large globular domains required for ATP hydrolysis at each terminus and a third globular domain forming a flexible hinge near the middle of the molecule. These domains are separated by coiled-coil structures.</text>
</comment>
<dbReference type="InterPro" id="IPR024704">
    <property type="entry name" value="SMC"/>
</dbReference>
<dbReference type="GO" id="GO:0003677">
    <property type="term" value="F:DNA binding"/>
    <property type="evidence" value="ECO:0007669"/>
    <property type="project" value="UniProtKB-UniRule"/>
</dbReference>
<proteinExistence type="inferred from homology"/>
<evidence type="ECO:0000256" key="5">
    <source>
        <dbReference type="ARBA" id="ARBA00023125"/>
    </source>
</evidence>
<comment type="subcellular location">
    <subcellularLocation>
        <location evidence="6">Cytoplasm</location>
    </subcellularLocation>
</comment>
<dbReference type="GO" id="GO:0007062">
    <property type="term" value="P:sister chromatid cohesion"/>
    <property type="evidence" value="ECO:0007669"/>
    <property type="project" value="InterPro"/>
</dbReference>
<comment type="function">
    <text evidence="6">Required for chromosome condensation and partitioning.</text>
</comment>
<feature type="coiled-coil region" evidence="6">
    <location>
        <begin position="160"/>
        <end position="197"/>
    </location>
</feature>
<sequence length="1146" mass="130042">MYITELEIDNFKSFGKKTKIPFFEGFTVVSGPNGSGKSNIIDSILFCLALSSARGLRAEKLTDLINLNTNKNTAEVSITFSDETKIRRRIKRTPHGYYSYNYINDRACKQGDVIEYLAKYGIKAEGYNVVMQGDITQITEMSDTERRKIIDEIAGVSEFDKKKEQSLNELEVVRERIEREELLLAELQKRICELETEKEQAVLYMELSEKLEFLKSCLSAAKLRECELELEGLSNLEDDQNKKIEGLNSRRIEVESKISSLREKIKELEAEINEKSGKEYIELLSEIESAKGKISLSKQTIEKLIQSKETKKESLQRIFIDSKRAETRISEITDKIRDLSIDRSNLNMELSSGRAELENVKKVLDEKTSALEGAKEKLFSFISSLEEKKNKRSEILRDQDILIEKSRMRTEEKERIESRIALIESEISEKSGHVNEHTKLVESLNAEKKVLESELSKTEGKIFENRSALEKIKSEIKLKERELMRIEAQQNVAGGPGGREMEAILGMDGVYGTVGQLGKAPSEYSTALNIAAGGRIRNIVCESDRVAAEGIRYLKENRLGRATFLPLNKLHANTLPSLNNKKVIDYAVNLLDFDPLYDVVFRYIFGSTVVVSDLETARTMIGQYRMVTLSGDLVEKAGAMTGGSVQKKMAGFGVSADDEIEEIRMAISGLSQEESLISDAISRYSAESDEKKSRRKEIEDSISRYEYILDENTRRLSELESEKEGITIRRSEMAEEVKSGGEKLSALEESLRLIGDEISSITQESEKLKKKLSDTGIPELSEQFEDLRKKTEDDERRLKLKDYDIEDSQREREHYKKRLSEMTAERDKAEGEIKSTDDEIAGLKEIISDNEVAVKELEQKRISFSDELNELQKKRDLLNEDIFAEEKRIIEIDGESERIRLSMKSLDERKSVLLNRMEILKEEAGDITSDMPLSDIEAGIEKAEKGIKKIGAVNMLAIEEYEKTSNRVSERTAKKDVLSKERATLIERIESYEKMKFETFMDAFKAIDANFRKTFAKLTEGTGELVLENEDDPFKGGMTFAVKPRDKKVHLLSSLSGGEKSLTTLAFIFSIQQYMPAPFYALDEVDMMLDGSNVERVSSMISELSANAQTICVSLRRPTIERSDRIIGVTIRPDKSTYVTGVKSNG</sequence>
<dbReference type="GO" id="GO:0005524">
    <property type="term" value="F:ATP binding"/>
    <property type="evidence" value="ECO:0007669"/>
    <property type="project" value="UniProtKB-UniRule"/>
</dbReference>
<comment type="similarity">
    <text evidence="6">Belongs to the SMC family.</text>
</comment>
<evidence type="ECO:0000256" key="2">
    <source>
        <dbReference type="ARBA" id="ARBA00022741"/>
    </source>
</evidence>
<feature type="coiled-coil region" evidence="6">
    <location>
        <begin position="434"/>
        <end position="489"/>
    </location>
</feature>
<evidence type="ECO:0000259" key="7">
    <source>
        <dbReference type="SMART" id="SM00968"/>
    </source>
</evidence>
<evidence type="ECO:0000256" key="1">
    <source>
        <dbReference type="ARBA" id="ARBA00022490"/>
    </source>
</evidence>
<dbReference type="InterPro" id="IPR011890">
    <property type="entry name" value="SMC_prok"/>
</dbReference>
<dbReference type="SUPFAM" id="SSF52540">
    <property type="entry name" value="P-loop containing nucleoside triphosphate hydrolases"/>
    <property type="match status" value="1"/>
</dbReference>
<name>A0AAF0JTA7_9EURY</name>
<dbReference type="SUPFAM" id="SSF75553">
    <property type="entry name" value="Smc hinge domain"/>
    <property type="match status" value="1"/>
</dbReference>
<dbReference type="Gene3D" id="1.10.287.1490">
    <property type="match status" value="1"/>
</dbReference>
<dbReference type="Gene3D" id="3.40.50.300">
    <property type="entry name" value="P-loop containing nucleotide triphosphate hydrolases"/>
    <property type="match status" value="2"/>
</dbReference>
<evidence type="ECO:0000256" key="6">
    <source>
        <dbReference type="HAMAP-Rule" id="MF_01894"/>
    </source>
</evidence>
<dbReference type="EMBL" id="CP091092">
    <property type="protein sequence ID" value="WFN36073.1"/>
    <property type="molecule type" value="Genomic_DNA"/>
</dbReference>
<dbReference type="GO" id="GO:0007059">
    <property type="term" value="P:chromosome segregation"/>
    <property type="evidence" value="ECO:0007669"/>
    <property type="project" value="UniProtKB-UniRule"/>
</dbReference>
<feature type="coiled-coil region" evidence="6">
    <location>
        <begin position="702"/>
        <end position="736"/>
    </location>
</feature>
<dbReference type="NCBIfam" id="TIGR02169">
    <property type="entry name" value="SMC_prok_A"/>
    <property type="match status" value="1"/>
</dbReference>
<dbReference type="InterPro" id="IPR003395">
    <property type="entry name" value="RecF/RecN/SMC_N"/>
</dbReference>
<dbReference type="Gene3D" id="3.30.70.1620">
    <property type="match status" value="1"/>
</dbReference>
<comment type="subunit">
    <text evidence="6">Homodimer.</text>
</comment>
<dbReference type="PANTHER" id="PTHR43977">
    <property type="entry name" value="STRUCTURAL MAINTENANCE OF CHROMOSOMES PROTEIN 3"/>
    <property type="match status" value="1"/>
</dbReference>
<feature type="coiled-coil region" evidence="6">
    <location>
        <begin position="777"/>
        <end position="923"/>
    </location>
</feature>
<dbReference type="InterPro" id="IPR027417">
    <property type="entry name" value="P-loop_NTPase"/>
</dbReference>
<keyword evidence="5 6" id="KW-0238">DNA-binding</keyword>
<dbReference type="RefSeq" id="WP_278098912.1">
    <property type="nucleotide sequence ID" value="NZ_CP091092.1"/>
</dbReference>
<keyword evidence="4 6" id="KW-0175">Coiled coil</keyword>
<reference evidence="8" key="1">
    <citation type="submission" date="2022-01" db="EMBL/GenBank/DDBJ databases">
        <title>Complete genome of Methanomicrobium antiquum DSM 21220.</title>
        <authorList>
            <person name="Chen S.-C."/>
            <person name="You Y.-T."/>
            <person name="Zhou Y.-Z."/>
            <person name="Lai M.-C."/>
        </authorList>
    </citation>
    <scope>NUCLEOTIDE SEQUENCE</scope>
    <source>
        <strain evidence="8">DSM 21220</strain>
    </source>
</reference>
<gene>
    <name evidence="6 8" type="primary">smc</name>
    <name evidence="8" type="ORF">L1994_07940</name>
</gene>
<dbReference type="InterPro" id="IPR010935">
    <property type="entry name" value="SMC_hinge"/>
</dbReference>
<keyword evidence="9" id="KW-1185">Reference proteome</keyword>
<dbReference type="AlphaFoldDB" id="A0AAF0JTA7"/>
<dbReference type="GO" id="GO:0016887">
    <property type="term" value="F:ATP hydrolysis activity"/>
    <property type="evidence" value="ECO:0007669"/>
    <property type="project" value="InterPro"/>
</dbReference>
<keyword evidence="3 6" id="KW-0067">ATP-binding</keyword>
<dbReference type="SMART" id="SM00968">
    <property type="entry name" value="SMC_hinge"/>
    <property type="match status" value="1"/>
</dbReference>
<organism evidence="8 9">
    <name type="scientific">Methanomicrobium antiquum</name>
    <dbReference type="NCBI Taxonomy" id="487686"/>
    <lineage>
        <taxon>Archaea</taxon>
        <taxon>Methanobacteriati</taxon>
        <taxon>Methanobacteriota</taxon>
        <taxon>Stenosarchaea group</taxon>
        <taxon>Methanomicrobia</taxon>
        <taxon>Methanomicrobiales</taxon>
        <taxon>Methanomicrobiaceae</taxon>
        <taxon>Methanomicrobium</taxon>
    </lineage>
</organism>
<accession>A0AAF0JTA7</accession>
<dbReference type="GO" id="GO:0005737">
    <property type="term" value="C:cytoplasm"/>
    <property type="evidence" value="ECO:0007669"/>
    <property type="project" value="UniProtKB-SubCell"/>
</dbReference>
<dbReference type="HAMAP" id="MF_01894">
    <property type="entry name" value="Smc_prok"/>
    <property type="match status" value="1"/>
</dbReference>
<evidence type="ECO:0000313" key="8">
    <source>
        <dbReference type="EMBL" id="WFN36073.1"/>
    </source>
</evidence>
<dbReference type="InterPro" id="IPR036277">
    <property type="entry name" value="SMC_hinge_sf"/>
</dbReference>
<dbReference type="GeneID" id="79950320"/>
<dbReference type="Gene3D" id="1.20.1060.20">
    <property type="match status" value="1"/>
</dbReference>
<evidence type="ECO:0000313" key="9">
    <source>
        <dbReference type="Proteomes" id="UP001218895"/>
    </source>
</evidence>
<feature type="binding site" evidence="6">
    <location>
        <begin position="32"/>
        <end position="39"/>
    </location>
    <ligand>
        <name>ATP</name>
        <dbReference type="ChEBI" id="CHEBI:30616"/>
    </ligand>
</feature>
<dbReference type="Proteomes" id="UP001218895">
    <property type="component" value="Chromosome"/>
</dbReference>
<dbReference type="Pfam" id="PF06470">
    <property type="entry name" value="SMC_hinge"/>
    <property type="match status" value="1"/>
</dbReference>
<evidence type="ECO:0000256" key="3">
    <source>
        <dbReference type="ARBA" id="ARBA00022840"/>
    </source>
</evidence>
<keyword evidence="1 6" id="KW-0963">Cytoplasm</keyword>
<evidence type="ECO:0000256" key="4">
    <source>
        <dbReference type="ARBA" id="ARBA00023054"/>
    </source>
</evidence>
<dbReference type="Pfam" id="PF02463">
    <property type="entry name" value="SMC_N"/>
    <property type="match status" value="1"/>
</dbReference>
<keyword evidence="2 6" id="KW-0547">Nucleotide-binding</keyword>